<dbReference type="GO" id="GO:0000455">
    <property type="term" value="P:enzyme-directed rRNA pseudouridine synthesis"/>
    <property type="evidence" value="ECO:0007669"/>
    <property type="project" value="TreeGrafter"/>
</dbReference>
<evidence type="ECO:0000313" key="7">
    <source>
        <dbReference type="EMBL" id="MTS25702.1"/>
    </source>
</evidence>
<comment type="catalytic activity">
    <reaction evidence="1">
        <text>a uridine in RNA = a pseudouridine in RNA</text>
        <dbReference type="Rhea" id="RHEA:48348"/>
        <dbReference type="Rhea" id="RHEA-COMP:12068"/>
        <dbReference type="Rhea" id="RHEA-COMP:12069"/>
        <dbReference type="ChEBI" id="CHEBI:65314"/>
        <dbReference type="ChEBI" id="CHEBI:65315"/>
    </reaction>
</comment>
<dbReference type="Gene3D" id="3.30.2350.10">
    <property type="entry name" value="Pseudouridine synthase"/>
    <property type="match status" value="1"/>
</dbReference>
<reference evidence="7 8" key="1">
    <citation type="journal article" date="2019" name="Nat. Med.">
        <title>A library of human gut bacterial isolates paired with longitudinal multiomics data enables mechanistic microbiome research.</title>
        <authorList>
            <person name="Poyet M."/>
            <person name="Groussin M."/>
            <person name="Gibbons S.M."/>
            <person name="Avila-Pacheco J."/>
            <person name="Jiang X."/>
            <person name="Kearney S.M."/>
            <person name="Perrotta A.R."/>
            <person name="Berdy B."/>
            <person name="Zhao S."/>
            <person name="Lieberman T.D."/>
            <person name="Swanson P.K."/>
            <person name="Smith M."/>
            <person name="Roesemann S."/>
            <person name="Alexander J.E."/>
            <person name="Rich S.A."/>
            <person name="Livny J."/>
            <person name="Vlamakis H."/>
            <person name="Clish C."/>
            <person name="Bullock K."/>
            <person name="Deik A."/>
            <person name="Scott J."/>
            <person name="Pierce K.A."/>
            <person name="Xavier R.J."/>
            <person name="Alm E.J."/>
        </authorList>
    </citation>
    <scope>NUCLEOTIDE SEQUENCE [LARGE SCALE GENOMIC DNA]</scope>
    <source>
        <strain evidence="7 8">BIOML-A4</strain>
    </source>
</reference>
<dbReference type="EMBL" id="WMZU01000001">
    <property type="protein sequence ID" value="MTS25702.1"/>
    <property type="molecule type" value="Genomic_DNA"/>
</dbReference>
<evidence type="ECO:0000256" key="4">
    <source>
        <dbReference type="ARBA" id="ARBA00031870"/>
    </source>
</evidence>
<proteinExistence type="inferred from homology"/>
<dbReference type="RefSeq" id="WP_172725800.1">
    <property type="nucleotide sequence ID" value="NZ_WMZN01000001.1"/>
</dbReference>
<dbReference type="InterPro" id="IPR006145">
    <property type="entry name" value="PsdUridine_synth_RsuA/RluA"/>
</dbReference>
<dbReference type="GO" id="GO:0140098">
    <property type="term" value="F:catalytic activity, acting on RNA"/>
    <property type="evidence" value="ECO:0007669"/>
    <property type="project" value="UniProtKB-ARBA"/>
</dbReference>
<comment type="similarity">
    <text evidence="2">Belongs to the pseudouridine synthase RluA family.</text>
</comment>
<organism evidence="7 8">
    <name type="scientific">Ruthenibacterium lactatiformans</name>
    <dbReference type="NCBI Taxonomy" id="1550024"/>
    <lineage>
        <taxon>Bacteria</taxon>
        <taxon>Bacillati</taxon>
        <taxon>Bacillota</taxon>
        <taxon>Clostridia</taxon>
        <taxon>Eubacteriales</taxon>
        <taxon>Oscillospiraceae</taxon>
        <taxon>Ruthenibacterium</taxon>
    </lineage>
</organism>
<feature type="domain" description="Pseudouridine synthase RsuA/RluA-like" evidence="6">
    <location>
        <begin position="86"/>
        <end position="231"/>
    </location>
</feature>
<evidence type="ECO:0000256" key="2">
    <source>
        <dbReference type="ARBA" id="ARBA00010876"/>
    </source>
</evidence>
<dbReference type="SUPFAM" id="SSF55120">
    <property type="entry name" value="Pseudouridine synthase"/>
    <property type="match status" value="1"/>
</dbReference>
<dbReference type="InterPro" id="IPR050188">
    <property type="entry name" value="RluA_PseudoU_synthase"/>
</dbReference>
<accession>A0A6L6LLJ2</accession>
<dbReference type="PANTHER" id="PTHR21600:SF44">
    <property type="entry name" value="RIBOSOMAL LARGE SUBUNIT PSEUDOURIDINE SYNTHASE D"/>
    <property type="match status" value="1"/>
</dbReference>
<evidence type="ECO:0000259" key="6">
    <source>
        <dbReference type="Pfam" id="PF00849"/>
    </source>
</evidence>
<dbReference type="PROSITE" id="PS01129">
    <property type="entry name" value="PSI_RLU"/>
    <property type="match status" value="1"/>
</dbReference>
<evidence type="ECO:0000256" key="1">
    <source>
        <dbReference type="ARBA" id="ARBA00000073"/>
    </source>
</evidence>
<name>A0A6L6LLJ2_9FIRM</name>
<dbReference type="AlphaFoldDB" id="A0A6L6LLJ2"/>
<gene>
    <name evidence="7" type="ORF">GMD59_00165</name>
</gene>
<evidence type="ECO:0000256" key="3">
    <source>
        <dbReference type="ARBA" id="ARBA00023235"/>
    </source>
</evidence>
<dbReference type="GO" id="GO:0003723">
    <property type="term" value="F:RNA binding"/>
    <property type="evidence" value="ECO:0007669"/>
    <property type="project" value="InterPro"/>
</dbReference>
<dbReference type="Proteomes" id="UP000472755">
    <property type="component" value="Unassembled WGS sequence"/>
</dbReference>
<dbReference type="InterPro" id="IPR006224">
    <property type="entry name" value="PsdUridine_synth_RluA-like_CS"/>
</dbReference>
<dbReference type="PANTHER" id="PTHR21600">
    <property type="entry name" value="MITOCHONDRIAL RNA PSEUDOURIDINE SYNTHASE"/>
    <property type="match status" value="1"/>
</dbReference>
<dbReference type="GO" id="GO:0009982">
    <property type="term" value="F:pseudouridine synthase activity"/>
    <property type="evidence" value="ECO:0007669"/>
    <property type="project" value="InterPro"/>
</dbReference>
<dbReference type="InterPro" id="IPR020103">
    <property type="entry name" value="PsdUridine_synth_cat_dom_sf"/>
</dbReference>
<evidence type="ECO:0000313" key="8">
    <source>
        <dbReference type="Proteomes" id="UP000472755"/>
    </source>
</evidence>
<keyword evidence="3" id="KW-0413">Isomerase</keyword>
<protein>
    <recommendedName>
        <fullName evidence="4">RNA pseudouridylate synthase</fullName>
    </recommendedName>
    <alternativeName>
        <fullName evidence="5">RNA-uridine isomerase</fullName>
    </alternativeName>
</protein>
<dbReference type="CDD" id="cd02869">
    <property type="entry name" value="PseudoU_synth_RluA_like"/>
    <property type="match status" value="1"/>
</dbReference>
<evidence type="ECO:0000256" key="5">
    <source>
        <dbReference type="ARBA" id="ARBA00033164"/>
    </source>
</evidence>
<comment type="caution">
    <text evidence="7">The sequence shown here is derived from an EMBL/GenBank/DDBJ whole genome shotgun (WGS) entry which is preliminary data.</text>
</comment>
<sequence>MTLEFTVEQKENGMLLRDFLRKRGVSAALAKGVKASDGFFRDGAPVHTDMRLSAGQRISFALPPEPPTEVLPQALPLDILYEDAHAMVLNKPAGQTVHPTRGYADGTLANAFRGRMAARGSAAVFRPVNRLDRGTSGLVLCAMNAYAAPLLAAAVQKVYYAVAEGLVDGEEGAIDAPIALAHGSIIQRCVCGRGRPSRTEYRVLARGGGHTLLRVVPVTGRTHQIRVHFASRGHPLAGDGMYGGCSEYMARPALHCGAVSFGLTGEDAAHTVHAPLPEDMRALLAACGIRAEDFGI</sequence>
<dbReference type="Pfam" id="PF00849">
    <property type="entry name" value="PseudoU_synth_2"/>
    <property type="match status" value="1"/>
</dbReference>